<dbReference type="GO" id="GO:0015910">
    <property type="term" value="P:long-chain fatty acid import into peroxisome"/>
    <property type="evidence" value="ECO:0007669"/>
    <property type="project" value="TreeGrafter"/>
</dbReference>
<evidence type="ECO:0000256" key="2">
    <source>
        <dbReference type="ARBA" id="ARBA00022692"/>
    </source>
</evidence>
<evidence type="ECO:0000313" key="8">
    <source>
        <dbReference type="WBParaSite" id="Pan_g3372.t1"/>
    </source>
</evidence>
<dbReference type="Pfam" id="PF06472">
    <property type="entry name" value="ABC_membrane_2"/>
    <property type="match status" value="2"/>
</dbReference>
<dbReference type="GO" id="GO:0005778">
    <property type="term" value="C:peroxisomal membrane"/>
    <property type="evidence" value="ECO:0007669"/>
    <property type="project" value="TreeGrafter"/>
</dbReference>
<name>A0A7E4VUE1_PANRE</name>
<keyword evidence="3 5" id="KW-1133">Transmembrane helix</keyword>
<reference evidence="8" key="2">
    <citation type="submission" date="2020-10" db="UniProtKB">
        <authorList>
            <consortium name="WormBaseParasite"/>
        </authorList>
    </citation>
    <scope>IDENTIFICATION</scope>
</reference>
<organism evidence="7 8">
    <name type="scientific">Panagrellus redivivus</name>
    <name type="common">Microworm</name>
    <dbReference type="NCBI Taxonomy" id="6233"/>
    <lineage>
        <taxon>Eukaryota</taxon>
        <taxon>Metazoa</taxon>
        <taxon>Ecdysozoa</taxon>
        <taxon>Nematoda</taxon>
        <taxon>Chromadorea</taxon>
        <taxon>Rhabditida</taxon>
        <taxon>Tylenchina</taxon>
        <taxon>Panagrolaimomorpha</taxon>
        <taxon>Panagrolaimoidea</taxon>
        <taxon>Panagrolaimidae</taxon>
        <taxon>Panagrellus</taxon>
    </lineage>
</organism>
<dbReference type="PANTHER" id="PTHR11384:SF65">
    <property type="entry name" value="ABC TRANSPORTER DOMAIN-CONTAINING PROTEIN"/>
    <property type="match status" value="1"/>
</dbReference>
<dbReference type="GO" id="GO:0005324">
    <property type="term" value="F:long-chain fatty acid transmembrane transporter activity"/>
    <property type="evidence" value="ECO:0007669"/>
    <property type="project" value="TreeGrafter"/>
</dbReference>
<reference evidence="7" key="1">
    <citation type="journal article" date="2013" name="Genetics">
        <title>The draft genome and transcriptome of Panagrellus redivivus are shaped by the harsh demands of a free-living lifestyle.</title>
        <authorList>
            <person name="Srinivasan J."/>
            <person name="Dillman A.R."/>
            <person name="Macchietto M.G."/>
            <person name="Heikkinen L."/>
            <person name="Lakso M."/>
            <person name="Fracchia K.M."/>
            <person name="Antoshechkin I."/>
            <person name="Mortazavi A."/>
            <person name="Wong G."/>
            <person name="Sternberg P.W."/>
        </authorList>
    </citation>
    <scope>NUCLEOTIDE SEQUENCE [LARGE SCALE GENOMIC DNA]</scope>
    <source>
        <strain evidence="7">MT8872</strain>
    </source>
</reference>
<proteinExistence type="predicted"/>
<dbReference type="GO" id="GO:0007031">
    <property type="term" value="P:peroxisome organization"/>
    <property type="evidence" value="ECO:0007669"/>
    <property type="project" value="TreeGrafter"/>
</dbReference>
<keyword evidence="1" id="KW-0813">Transport</keyword>
<dbReference type="GO" id="GO:0140359">
    <property type="term" value="F:ABC-type transporter activity"/>
    <property type="evidence" value="ECO:0007669"/>
    <property type="project" value="InterPro"/>
</dbReference>
<dbReference type="InterPro" id="IPR011527">
    <property type="entry name" value="ABC1_TM_dom"/>
</dbReference>
<evidence type="ECO:0000256" key="3">
    <source>
        <dbReference type="ARBA" id="ARBA00022989"/>
    </source>
</evidence>
<feature type="domain" description="ABC transmembrane type-1" evidence="6">
    <location>
        <begin position="46"/>
        <end position="146"/>
    </location>
</feature>
<dbReference type="InterPro" id="IPR050835">
    <property type="entry name" value="ABC_transporter_sub-D"/>
</dbReference>
<dbReference type="PANTHER" id="PTHR11384">
    <property type="entry name" value="ATP-BINDING CASSETTE, SUB-FAMILY D MEMBER"/>
    <property type="match status" value="1"/>
</dbReference>
<dbReference type="WBParaSite" id="Pan_g3372.t1">
    <property type="protein sequence ID" value="Pan_g3372.t1"/>
    <property type="gene ID" value="Pan_g3372"/>
</dbReference>
<accession>A0A7E4VUE1</accession>
<dbReference type="GO" id="GO:0005524">
    <property type="term" value="F:ATP binding"/>
    <property type="evidence" value="ECO:0007669"/>
    <property type="project" value="InterPro"/>
</dbReference>
<feature type="transmembrane region" description="Helical" evidence="5">
    <location>
        <begin position="155"/>
        <end position="175"/>
    </location>
</feature>
<evidence type="ECO:0000256" key="4">
    <source>
        <dbReference type="ARBA" id="ARBA00023136"/>
    </source>
</evidence>
<feature type="transmembrane region" description="Helical" evidence="5">
    <location>
        <begin position="20"/>
        <end position="36"/>
    </location>
</feature>
<dbReference type="GO" id="GO:0006635">
    <property type="term" value="P:fatty acid beta-oxidation"/>
    <property type="evidence" value="ECO:0007669"/>
    <property type="project" value="TreeGrafter"/>
</dbReference>
<keyword evidence="4 5" id="KW-0472">Membrane</keyword>
<protein>
    <submittedName>
        <fullName evidence="8">ABC transmembrane type-1 domain-containing protein</fullName>
    </submittedName>
</protein>
<feature type="transmembrane region" description="Helical" evidence="5">
    <location>
        <begin position="81"/>
        <end position="104"/>
    </location>
</feature>
<dbReference type="AlphaFoldDB" id="A0A7E4VUE1"/>
<dbReference type="Proteomes" id="UP000492821">
    <property type="component" value="Unassembled WGS sequence"/>
</dbReference>
<evidence type="ECO:0000259" key="6">
    <source>
        <dbReference type="Pfam" id="PF06472"/>
    </source>
</evidence>
<feature type="domain" description="ABC transmembrane type-1" evidence="6">
    <location>
        <begin position="150"/>
        <end position="248"/>
    </location>
</feature>
<keyword evidence="2 5" id="KW-0812">Transmembrane</keyword>
<dbReference type="GO" id="GO:0042760">
    <property type="term" value="P:very long-chain fatty acid catabolic process"/>
    <property type="evidence" value="ECO:0007669"/>
    <property type="project" value="TreeGrafter"/>
</dbReference>
<evidence type="ECO:0000256" key="1">
    <source>
        <dbReference type="ARBA" id="ARBA00022448"/>
    </source>
</evidence>
<evidence type="ECO:0000313" key="7">
    <source>
        <dbReference type="Proteomes" id="UP000492821"/>
    </source>
</evidence>
<feature type="transmembrane region" description="Helical" evidence="5">
    <location>
        <begin position="41"/>
        <end position="61"/>
    </location>
</feature>
<sequence>MTASSPAPAKPPRYNNDNTTVLQFLGSFITCSKLIFFRLDWVVFLTALNFSMPWLSTYLYTYTGDVKGAFVNALTNRDSAAFVKVVFWALKISAFSALTGTVLSQFSKVMGFLYRRNAIMRMQDRYFTALAFYRMNCIDSEGIDNPRKVYAFARWHTFLYAIPYFCIITVVKACFFKPLSKWLARSERSENNLRYKHISIRDNAESIAFYRAAEFEQTETRRIFHEFLWQQVKLNLWRAPQNLLANINSNLNFPLANMLMYSPVFQWHIYDGMTPADKNDNISDSVNQTNTYFYMIEDQSDFFTSLIESAGVLKRVHDFMMFAENVAEESKAVEKAKPT</sequence>
<keyword evidence="7" id="KW-1185">Reference proteome</keyword>
<evidence type="ECO:0000256" key="5">
    <source>
        <dbReference type="SAM" id="Phobius"/>
    </source>
</evidence>